<keyword evidence="1" id="KW-1133">Transmembrane helix</keyword>
<keyword evidence="1" id="KW-0812">Transmembrane</keyword>
<dbReference type="Proteomes" id="UP000571017">
    <property type="component" value="Unassembled WGS sequence"/>
</dbReference>
<dbReference type="EMBL" id="JACEFG010000001">
    <property type="protein sequence ID" value="MBA2173750.1"/>
    <property type="molecule type" value="Genomic_DNA"/>
</dbReference>
<proteinExistence type="predicted"/>
<gene>
    <name evidence="2" type="ORF">H0266_02445</name>
</gene>
<comment type="caution">
    <text evidence="2">The sequence shown here is derived from an EMBL/GenBank/DDBJ whole genome shotgun (WGS) entry which is preliminary data.</text>
</comment>
<dbReference type="AlphaFoldDB" id="A0A838CP16"/>
<dbReference type="RefSeq" id="WP_181470789.1">
    <property type="nucleotide sequence ID" value="NZ_JACEFG010000001.1"/>
</dbReference>
<keyword evidence="3" id="KW-1185">Reference proteome</keyword>
<organism evidence="2 3">
    <name type="scientific">Halobacillus locisalis</name>
    <dbReference type="NCBI Taxonomy" id="220753"/>
    <lineage>
        <taxon>Bacteria</taxon>
        <taxon>Bacillati</taxon>
        <taxon>Bacillota</taxon>
        <taxon>Bacilli</taxon>
        <taxon>Bacillales</taxon>
        <taxon>Bacillaceae</taxon>
        <taxon>Halobacillus</taxon>
    </lineage>
</organism>
<dbReference type="InterPro" id="IPR025441">
    <property type="entry name" value="DUF4181"/>
</dbReference>
<evidence type="ECO:0000313" key="2">
    <source>
        <dbReference type="EMBL" id="MBA2173750.1"/>
    </source>
</evidence>
<feature type="transmembrane region" description="Helical" evidence="1">
    <location>
        <begin position="6"/>
        <end position="23"/>
    </location>
</feature>
<protein>
    <submittedName>
        <fullName evidence="2">DUF4181 domain-containing protein</fullName>
    </submittedName>
</protein>
<feature type="transmembrane region" description="Helical" evidence="1">
    <location>
        <begin position="44"/>
        <end position="64"/>
    </location>
</feature>
<evidence type="ECO:0000313" key="3">
    <source>
        <dbReference type="Proteomes" id="UP000571017"/>
    </source>
</evidence>
<feature type="transmembrane region" description="Helical" evidence="1">
    <location>
        <begin position="99"/>
        <end position="118"/>
    </location>
</feature>
<name>A0A838CP16_9BACI</name>
<keyword evidence="1" id="KW-0472">Membrane</keyword>
<sequence length="119" mass="13879">MDSIIVITAVLMVLTFLISELYIKRKLGIKPKRVSEDRKQFFRVIDSTLTVLAFGAILLGYLWFETKTMRIVPVAFILMAKTLLRGFEEWKIDPSSKAYYHHFLWAGFTFILIALLLLY</sequence>
<dbReference type="Pfam" id="PF13789">
    <property type="entry name" value="DUF4181"/>
    <property type="match status" value="1"/>
</dbReference>
<evidence type="ECO:0000256" key="1">
    <source>
        <dbReference type="SAM" id="Phobius"/>
    </source>
</evidence>
<accession>A0A838CP16</accession>
<reference evidence="2 3" key="1">
    <citation type="journal article" date="2004" name="Extremophiles">
        <title>Halobacillus locisalis sp. nov., a halophilic bacterium isolated from a marine solar saltern of the Yellow Sea in Korea.</title>
        <authorList>
            <person name="Yoon J.H."/>
            <person name="Kang K.H."/>
            <person name="Oh T.K."/>
            <person name="Park Y.H."/>
        </authorList>
    </citation>
    <scope>NUCLEOTIDE SEQUENCE [LARGE SCALE GENOMIC DNA]</scope>
    <source>
        <strain evidence="2 3">KCTC 3788</strain>
    </source>
</reference>